<proteinExistence type="predicted"/>
<keyword evidence="2" id="KW-1185">Reference proteome</keyword>
<name>A0ABT0J4Y0_9MICO</name>
<dbReference type="InterPro" id="IPR029058">
    <property type="entry name" value="AB_hydrolase_fold"/>
</dbReference>
<dbReference type="Gene3D" id="3.40.50.1820">
    <property type="entry name" value="alpha/beta hydrolase"/>
    <property type="match status" value="1"/>
</dbReference>
<accession>A0ABT0J4Y0</accession>
<evidence type="ECO:0000313" key="2">
    <source>
        <dbReference type="Proteomes" id="UP001651050"/>
    </source>
</evidence>
<reference evidence="1 2" key="1">
    <citation type="submission" date="2022-02" db="EMBL/GenBank/DDBJ databases">
        <title>The car tank lid bacteriome: a reservoir of bacteria with potential in bioremediation of fuel.</title>
        <authorList>
            <person name="Vidal-Verdu A."/>
            <person name="Gomez-Martinez D."/>
            <person name="Latorre-Perez A."/>
            <person name="Pereto J."/>
            <person name="Porcar M."/>
        </authorList>
    </citation>
    <scope>NUCLEOTIDE SEQUENCE [LARGE SCALE GENOMIC DNA]</scope>
    <source>
        <strain evidence="1 2">4D.3</strain>
    </source>
</reference>
<comment type="caution">
    <text evidence="1">The sequence shown here is derived from an EMBL/GenBank/DDBJ whole genome shotgun (WGS) entry which is preliminary data.</text>
</comment>
<dbReference type="Proteomes" id="UP001651050">
    <property type="component" value="Unassembled WGS sequence"/>
</dbReference>
<dbReference type="EMBL" id="JALQCY010000003">
    <property type="protein sequence ID" value="MCK9794541.1"/>
    <property type="molecule type" value="Genomic_DNA"/>
</dbReference>
<evidence type="ECO:0000313" key="1">
    <source>
        <dbReference type="EMBL" id="MCK9794541.1"/>
    </source>
</evidence>
<protein>
    <submittedName>
        <fullName evidence="1">Acetylesterase</fullName>
    </submittedName>
</protein>
<dbReference type="SUPFAM" id="SSF53474">
    <property type="entry name" value="alpha/beta-Hydrolases"/>
    <property type="match status" value="1"/>
</dbReference>
<gene>
    <name evidence="1" type="ORF">M1843_12365</name>
</gene>
<organism evidence="1 2">
    <name type="scientific">Isoptericola peretonis</name>
    <dbReference type="NCBI Taxonomy" id="2918523"/>
    <lineage>
        <taxon>Bacteria</taxon>
        <taxon>Bacillati</taxon>
        <taxon>Actinomycetota</taxon>
        <taxon>Actinomycetes</taxon>
        <taxon>Micrococcales</taxon>
        <taxon>Promicromonosporaceae</taxon>
        <taxon>Isoptericola</taxon>
    </lineage>
</organism>
<dbReference type="RefSeq" id="WP_416344378.1">
    <property type="nucleotide sequence ID" value="NZ_JALQCY010000003.1"/>
</dbReference>
<sequence length="346" mass="35736">MTLPAPYDAWFPDSPIDGTYGYDRDDLLAVPPAAEPDGFADLWRSWHAAARGVPADVVAQAVGRRGSHDVSVVTFTADGGLRLRAWLALPADGPARVGIVHGHGYGGREAPSFERVPRDAAVIFPVARGLGTLNAGVGAPSVSGEHVLAGIEDVGTYVLGRCAVDLWHAATALQEALADASGGVAGDPRDLPLYYVGTSFGGGVGALAVPWDDRFVGATLEVPSFGQYDARLAVPCTGSGEAQRLYVAEHPEARAVLALTDASVAATYLRVPTRVECALWDAHVPPPGQFGVANGVAAAQLAGTGAELELAVHSAGHAEYPGQARELAAAFAATRAHVDRAVARST</sequence>